<reference evidence="1 2" key="1">
    <citation type="journal article" date="2014" name="PLoS ONE">
        <title>The first complete genome sequence of the class fimbriimonadia in the phylum armatimonadetes.</title>
        <authorList>
            <person name="Hu Z.Y."/>
            <person name="Wang Y.Z."/>
            <person name="Im W.T."/>
            <person name="Wang S.Y."/>
            <person name="Zhao G.P."/>
            <person name="Zheng H.J."/>
            <person name="Quan Z.X."/>
        </authorList>
    </citation>
    <scope>NUCLEOTIDE SEQUENCE [LARGE SCALE GENOMIC DNA]</scope>
    <source>
        <strain evidence="1">Gsoil 348</strain>
    </source>
</reference>
<dbReference type="STRING" id="661478.OP10G_2961"/>
<dbReference type="InterPro" id="IPR007546">
    <property type="entry name" value="DUF503"/>
</dbReference>
<dbReference type="InterPro" id="IPR036746">
    <property type="entry name" value="TT1725-like_sf"/>
</dbReference>
<dbReference type="Proteomes" id="UP000027982">
    <property type="component" value="Chromosome"/>
</dbReference>
<dbReference type="EMBL" id="CP007139">
    <property type="protein sequence ID" value="AIE86329.1"/>
    <property type="molecule type" value="Genomic_DNA"/>
</dbReference>
<protein>
    <recommendedName>
        <fullName evidence="3">YlxP-like protein</fullName>
    </recommendedName>
</protein>
<keyword evidence="2" id="KW-1185">Reference proteome</keyword>
<evidence type="ECO:0008006" key="3">
    <source>
        <dbReference type="Google" id="ProtNLM"/>
    </source>
</evidence>
<dbReference type="Gene3D" id="3.30.70.1120">
    <property type="entry name" value="TT1725-like"/>
    <property type="match status" value="1"/>
</dbReference>
<name>A0A068NXG7_FIMGI</name>
<dbReference type="SUPFAM" id="SSF103007">
    <property type="entry name" value="Hypothetical protein TT1725"/>
    <property type="match status" value="1"/>
</dbReference>
<evidence type="ECO:0000313" key="1">
    <source>
        <dbReference type="EMBL" id="AIE86329.1"/>
    </source>
</evidence>
<dbReference type="HOGENOM" id="CLU_149981_4_1_0"/>
<proteinExistence type="predicted"/>
<dbReference type="PANTHER" id="PTHR36441">
    <property type="entry name" value="HYPOTHETICAL CYTOSOLIC PROTEIN"/>
    <property type="match status" value="1"/>
</dbReference>
<gene>
    <name evidence="1" type="ORF">OP10G_2961</name>
</gene>
<dbReference type="PANTHER" id="PTHR36441:SF1">
    <property type="entry name" value="DUF503 DOMAIN-CONTAINING PROTEIN"/>
    <property type="match status" value="1"/>
</dbReference>
<evidence type="ECO:0000313" key="2">
    <source>
        <dbReference type="Proteomes" id="UP000027982"/>
    </source>
</evidence>
<dbReference type="OrthoDB" id="9809023at2"/>
<dbReference type="RefSeq" id="WP_025229700.1">
    <property type="nucleotide sequence ID" value="NZ_CP007139.1"/>
</dbReference>
<dbReference type="AlphaFoldDB" id="A0A068NXG7"/>
<accession>A0A068NXG7</accession>
<organism evidence="1 2">
    <name type="scientific">Fimbriimonas ginsengisoli Gsoil 348</name>
    <dbReference type="NCBI Taxonomy" id="661478"/>
    <lineage>
        <taxon>Bacteria</taxon>
        <taxon>Bacillati</taxon>
        <taxon>Armatimonadota</taxon>
        <taxon>Fimbriimonadia</taxon>
        <taxon>Fimbriimonadales</taxon>
        <taxon>Fimbriimonadaceae</taxon>
        <taxon>Fimbriimonas</taxon>
    </lineage>
</organism>
<dbReference type="eggNOG" id="COG1550">
    <property type="taxonomic scope" value="Bacteria"/>
</dbReference>
<dbReference type="KEGG" id="fgi:OP10G_2961"/>
<sequence>MIIGTLEVELRLDGCFNLKEKRRVLQSLLQRLRNETGVAVAEIADHDLWNSAVVGIATVSAHVSTIESVLDHVLSRIDADPGVEIVSLDRRVERT</sequence>
<dbReference type="Pfam" id="PF04456">
    <property type="entry name" value="DUF503"/>
    <property type="match status" value="1"/>
</dbReference>